<accession>A0ACB8EK27</accession>
<organism evidence="1 2">
    <name type="scientific">Sphaerodactylus townsendi</name>
    <dbReference type="NCBI Taxonomy" id="933632"/>
    <lineage>
        <taxon>Eukaryota</taxon>
        <taxon>Metazoa</taxon>
        <taxon>Chordata</taxon>
        <taxon>Craniata</taxon>
        <taxon>Vertebrata</taxon>
        <taxon>Euteleostomi</taxon>
        <taxon>Lepidosauria</taxon>
        <taxon>Squamata</taxon>
        <taxon>Bifurcata</taxon>
        <taxon>Gekkota</taxon>
        <taxon>Sphaerodactylidae</taxon>
        <taxon>Sphaerodactylus</taxon>
    </lineage>
</organism>
<reference evidence="1" key="1">
    <citation type="submission" date="2021-08" db="EMBL/GenBank/DDBJ databases">
        <title>The first chromosome-level gecko genome reveals the dynamic sex chromosomes of Neotropical dwarf geckos (Sphaerodactylidae: Sphaerodactylus).</title>
        <authorList>
            <person name="Pinto B.J."/>
            <person name="Keating S.E."/>
            <person name="Gamble T."/>
        </authorList>
    </citation>
    <scope>NUCLEOTIDE SEQUENCE</scope>
    <source>
        <strain evidence="1">TG3544</strain>
    </source>
</reference>
<dbReference type="EMBL" id="CM037616">
    <property type="protein sequence ID" value="KAH7993039.1"/>
    <property type="molecule type" value="Genomic_DNA"/>
</dbReference>
<proteinExistence type="predicted"/>
<dbReference type="Proteomes" id="UP000827872">
    <property type="component" value="Linkage Group LG03"/>
</dbReference>
<protein>
    <submittedName>
        <fullName evidence="1">Uncharacterized protein</fullName>
    </submittedName>
</protein>
<sequence length="213" mass="23962">MKLFCGLIWTLNQVCWGLKGPQVVTAPLGGSASVLCQYGKGQEEFVKFWCKEETFRFCSSDHTVYTTGSEAEVKWNAISIKDNHASRMFRVTMDNLTQGDTGTYLCGVQKTRYDIWYPVDVIITTDAAAAASNDFPNSILETVAEEERNSSTIAPERIQTNNIHFLLLLSKIPIFLALIAIVVWIHICYKEGRSCSAKDSRDARKALNRHSER</sequence>
<evidence type="ECO:0000313" key="2">
    <source>
        <dbReference type="Proteomes" id="UP000827872"/>
    </source>
</evidence>
<comment type="caution">
    <text evidence="1">The sequence shown here is derived from an EMBL/GenBank/DDBJ whole genome shotgun (WGS) entry which is preliminary data.</text>
</comment>
<name>A0ACB8EK27_9SAUR</name>
<evidence type="ECO:0000313" key="1">
    <source>
        <dbReference type="EMBL" id="KAH7993039.1"/>
    </source>
</evidence>
<keyword evidence="2" id="KW-1185">Reference proteome</keyword>
<gene>
    <name evidence="1" type="ORF">K3G42_028833</name>
</gene>